<evidence type="ECO:0000313" key="3">
    <source>
        <dbReference type="Proteomes" id="UP000187261"/>
    </source>
</evidence>
<accession>A0A1U7PVI4</accession>
<dbReference type="EMBL" id="FTPU01000005">
    <property type="protein sequence ID" value="SIT95962.1"/>
    <property type="molecule type" value="Genomic_DNA"/>
</dbReference>
<organism evidence="2 3">
    <name type="scientific">Epilithonimonas bovis DSM 19482</name>
    <dbReference type="NCBI Taxonomy" id="1121284"/>
    <lineage>
        <taxon>Bacteria</taxon>
        <taxon>Pseudomonadati</taxon>
        <taxon>Bacteroidota</taxon>
        <taxon>Flavobacteriia</taxon>
        <taxon>Flavobacteriales</taxon>
        <taxon>Weeksellaceae</taxon>
        <taxon>Chryseobacterium group</taxon>
        <taxon>Epilithonimonas</taxon>
    </lineage>
</organism>
<sequence length="172" mass="20167">MENSLNVNNTGIKLSYYDTFFKIWEFSTNLSAYKTKTSPTSLELEKSSANSFYYSFDNSIALNQSKTVFIMLNFWHRLPFIYANVYLKDMLEFSPGIKASLFNKQLQISAVLSDAFRTLKNNGHADYSNLRRNFTQYNDYRNFTFSLTYNFGNEKVKSKSPKINFEEKDRTN</sequence>
<feature type="domain" description="Outer membrane protein beta-barrel" evidence="1">
    <location>
        <begin position="2"/>
        <end position="149"/>
    </location>
</feature>
<dbReference type="STRING" id="1121284.SAMN05660493_00632"/>
<dbReference type="Proteomes" id="UP000187261">
    <property type="component" value="Unassembled WGS sequence"/>
</dbReference>
<gene>
    <name evidence="2" type="ORF">SAMN05660493_00632</name>
</gene>
<dbReference type="AlphaFoldDB" id="A0A1U7PVI4"/>
<evidence type="ECO:0000313" key="2">
    <source>
        <dbReference type="EMBL" id="SIT95962.1"/>
    </source>
</evidence>
<reference evidence="3" key="1">
    <citation type="submission" date="2016-10" db="EMBL/GenBank/DDBJ databases">
        <authorList>
            <person name="Varghese N."/>
            <person name="Submissions S."/>
        </authorList>
    </citation>
    <scope>NUCLEOTIDE SEQUENCE [LARGE SCALE GENOMIC DNA]</scope>
    <source>
        <strain evidence="3">DSM 19482</strain>
    </source>
</reference>
<evidence type="ECO:0000259" key="1">
    <source>
        <dbReference type="Pfam" id="PF14905"/>
    </source>
</evidence>
<dbReference type="Pfam" id="PF14905">
    <property type="entry name" value="OMP_b-brl_3"/>
    <property type="match status" value="1"/>
</dbReference>
<proteinExistence type="predicted"/>
<keyword evidence="3" id="KW-1185">Reference proteome</keyword>
<name>A0A1U7PVI4_9FLAO</name>
<protein>
    <submittedName>
        <fullName evidence="2">Outer membrane protein beta-barrel family protein</fullName>
    </submittedName>
</protein>
<dbReference type="InterPro" id="IPR041700">
    <property type="entry name" value="OMP_b-brl_3"/>
</dbReference>